<comment type="similarity">
    <text evidence="2">Belongs to the syntaxin family.</text>
</comment>
<dbReference type="OMA" id="ERASDCC"/>
<proteinExistence type="inferred from homology"/>
<dbReference type="InterPro" id="IPR015260">
    <property type="entry name" value="Syntaxin-6/10/61_N"/>
</dbReference>
<keyword evidence="8 11" id="KW-0175">Coiled coil</keyword>
<dbReference type="SUPFAM" id="SSF47661">
    <property type="entry name" value="t-snare proteins"/>
    <property type="match status" value="1"/>
</dbReference>
<dbReference type="GO" id="GO:0048193">
    <property type="term" value="P:Golgi vesicle transport"/>
    <property type="evidence" value="ECO:0007669"/>
    <property type="project" value="InterPro"/>
</dbReference>
<feature type="domain" description="T-SNARE coiled-coil homology" evidence="14">
    <location>
        <begin position="135"/>
        <end position="197"/>
    </location>
</feature>
<dbReference type="Gene3D" id="1.20.58.90">
    <property type="match status" value="1"/>
</dbReference>
<evidence type="ECO:0000256" key="10">
    <source>
        <dbReference type="ARBA" id="ARBA00073343"/>
    </source>
</evidence>
<keyword evidence="7" id="KW-0333">Golgi apparatus</keyword>
<dbReference type="InterPro" id="IPR000727">
    <property type="entry name" value="T_SNARE_dom"/>
</dbReference>
<dbReference type="EMBL" id="MPUK01000002">
    <property type="protein sequence ID" value="ONH69215.1"/>
    <property type="molecule type" value="Genomic_DNA"/>
</dbReference>
<evidence type="ECO:0000256" key="5">
    <source>
        <dbReference type="ARBA" id="ARBA00022927"/>
    </source>
</evidence>
<dbReference type="GO" id="GO:0005484">
    <property type="term" value="F:SNAP receptor activity"/>
    <property type="evidence" value="ECO:0007669"/>
    <property type="project" value="TreeGrafter"/>
</dbReference>
<evidence type="ECO:0000313" key="16">
    <source>
        <dbReference type="EMBL" id="ONH69215.1"/>
    </source>
</evidence>
<dbReference type="GO" id="GO:0000139">
    <property type="term" value="C:Golgi membrane"/>
    <property type="evidence" value="ECO:0007669"/>
    <property type="project" value="UniProtKB-SubCell"/>
</dbReference>
<dbReference type="GO" id="GO:0006906">
    <property type="term" value="P:vesicle fusion"/>
    <property type="evidence" value="ECO:0007669"/>
    <property type="project" value="TreeGrafter"/>
</dbReference>
<dbReference type="Gene3D" id="1.20.5.110">
    <property type="match status" value="1"/>
</dbReference>
<evidence type="ECO:0000256" key="4">
    <source>
        <dbReference type="ARBA" id="ARBA00022692"/>
    </source>
</evidence>
<dbReference type="CDD" id="cd21444">
    <property type="entry name" value="SNARE_NTD_Tlg1p-like"/>
    <property type="match status" value="1"/>
</dbReference>
<reference evidence="15" key="1">
    <citation type="journal article" date="2014" name="Genome Announc.">
        <title>Genome sequence of the yeast Cyberlindnera fabianii (Hansenula fabianii).</title>
        <authorList>
            <person name="Freel K.C."/>
            <person name="Sarilar V."/>
            <person name="Neuveglise C."/>
            <person name="Devillers H."/>
            <person name="Friedrich A."/>
            <person name="Schacherer J."/>
        </authorList>
    </citation>
    <scope>NUCLEOTIDE SEQUENCE</scope>
    <source>
        <strain evidence="15">YJS4271</strain>
    </source>
</reference>
<dbReference type="CDD" id="cd15851">
    <property type="entry name" value="SNARE_Syntaxin6"/>
    <property type="match status" value="1"/>
</dbReference>
<accession>A0A061AVB3</accession>
<dbReference type="PANTHER" id="PTHR19957">
    <property type="entry name" value="SYNTAXIN"/>
    <property type="match status" value="1"/>
</dbReference>
<reference evidence="16" key="3">
    <citation type="submission" date="2017-01" db="EMBL/GenBank/DDBJ databases">
        <authorList>
            <person name="Mah S.A."/>
            <person name="Swanson W.J."/>
            <person name="Moy G.W."/>
            <person name="Vacquier V.D."/>
        </authorList>
    </citation>
    <scope>NUCLEOTIDE SEQUENCE [LARGE SCALE GENOMIC DNA]</scope>
    <source>
        <strain evidence="16">65</strain>
    </source>
</reference>
<keyword evidence="4 13" id="KW-0812">Transmembrane</keyword>
<keyword evidence="3" id="KW-0813">Transport</keyword>
<keyword evidence="9 13" id="KW-0472">Membrane</keyword>
<evidence type="ECO:0000259" key="14">
    <source>
        <dbReference type="PROSITE" id="PS50192"/>
    </source>
</evidence>
<dbReference type="VEuPathDB" id="FungiDB:BON22_1264"/>
<dbReference type="FunFam" id="1.20.5.110:FF:000006">
    <property type="entry name" value="Syntaxin 6"/>
    <property type="match status" value="1"/>
</dbReference>
<dbReference type="GO" id="GO:0006886">
    <property type="term" value="P:intracellular protein transport"/>
    <property type="evidence" value="ECO:0007669"/>
    <property type="project" value="TreeGrafter"/>
</dbReference>
<keyword evidence="6 13" id="KW-1133">Transmembrane helix</keyword>
<evidence type="ECO:0000256" key="13">
    <source>
        <dbReference type="SAM" id="Phobius"/>
    </source>
</evidence>
<dbReference type="AlphaFoldDB" id="A0A061AVB3"/>
<dbReference type="InterPro" id="IPR010989">
    <property type="entry name" value="SNARE"/>
</dbReference>
<evidence type="ECO:0000256" key="7">
    <source>
        <dbReference type="ARBA" id="ARBA00023034"/>
    </source>
</evidence>
<evidence type="ECO:0000256" key="2">
    <source>
        <dbReference type="ARBA" id="ARBA00009063"/>
    </source>
</evidence>
<dbReference type="SUPFAM" id="SSF58038">
    <property type="entry name" value="SNARE fusion complex"/>
    <property type="match status" value="1"/>
</dbReference>
<dbReference type="STRING" id="36022.A0A061AVB3"/>
<dbReference type="Proteomes" id="UP000189513">
    <property type="component" value="Unassembled WGS sequence"/>
</dbReference>
<evidence type="ECO:0000313" key="15">
    <source>
        <dbReference type="EMBL" id="CDR41120.1"/>
    </source>
</evidence>
<evidence type="ECO:0000256" key="9">
    <source>
        <dbReference type="ARBA" id="ARBA00023136"/>
    </source>
</evidence>
<dbReference type="Pfam" id="PF09177">
    <property type="entry name" value="STX6_10_61_N"/>
    <property type="match status" value="1"/>
</dbReference>
<dbReference type="PANTHER" id="PTHR19957:SF224">
    <property type="entry name" value="HL02043P"/>
    <property type="match status" value="1"/>
</dbReference>
<evidence type="ECO:0000256" key="3">
    <source>
        <dbReference type="ARBA" id="ARBA00022448"/>
    </source>
</evidence>
<evidence type="ECO:0000256" key="1">
    <source>
        <dbReference type="ARBA" id="ARBA00004409"/>
    </source>
</evidence>
<evidence type="ECO:0000313" key="17">
    <source>
        <dbReference type="Proteomes" id="UP000189513"/>
    </source>
</evidence>
<evidence type="ECO:0000256" key="8">
    <source>
        <dbReference type="ARBA" id="ARBA00023054"/>
    </source>
</evidence>
<reference evidence="17" key="2">
    <citation type="journal article" date="2017" name="Genome Announc.">
        <title>Genome sequences of Cyberlindnera fabianii 65, Pichia kudriavzevii 129, and Saccharomyces cerevisiae 131 isolated from fermented masau fruits in Zimbabwe.</title>
        <authorList>
            <person name="van Rijswijck I.M.H."/>
            <person name="Derks M.F.L."/>
            <person name="Abee T."/>
            <person name="de Ridder D."/>
            <person name="Smid E.J."/>
        </authorList>
    </citation>
    <scope>NUCLEOTIDE SEQUENCE [LARGE SCALE GENOMIC DNA]</scope>
    <source>
        <strain evidence="17">65</strain>
    </source>
</reference>
<feature type="region of interest" description="Disordered" evidence="12">
    <location>
        <begin position="90"/>
        <end position="123"/>
    </location>
</feature>
<feature type="transmembrane region" description="Helical" evidence="13">
    <location>
        <begin position="208"/>
        <end position="226"/>
    </location>
</feature>
<dbReference type="PROSITE" id="PS50192">
    <property type="entry name" value="T_SNARE"/>
    <property type="match status" value="1"/>
</dbReference>
<keyword evidence="17" id="KW-1185">Reference proteome</keyword>
<comment type="subcellular location">
    <subcellularLocation>
        <location evidence="1">Golgi apparatus membrane</location>
        <topology evidence="1">Single-pass type IV membrane protein</topology>
    </subcellularLocation>
</comment>
<sequence>MDPFIEVLEDAKQQEKDLSQFVQRTRIITDDANANFLNNLQDLTETIEDLNESIESSRSNPEFFKISTQTLKEREGIVAGLKKASEELRSQWTQKKSSSGGGVAETQASDGSNPFARYDDDPDAANAQFNAYQQQEMIREQDQHLDGVYASMQTINQQARAMGTELEEQGYLMEELEGDLDRVGGKVGRGLKRVEHVIRANQERASDCCIGLLIVALIILLFMVAFY</sequence>
<feature type="coiled-coil region" evidence="11">
    <location>
        <begin position="33"/>
        <end position="60"/>
    </location>
</feature>
<dbReference type="SMART" id="SM00397">
    <property type="entry name" value="t_SNARE"/>
    <property type="match status" value="1"/>
</dbReference>
<gene>
    <name evidence="16" type="ORF">BON22_1264</name>
    <name evidence="15" type="ORF">CYFA0S_06e02080g</name>
</gene>
<dbReference type="GO" id="GO:0000149">
    <property type="term" value="F:SNARE binding"/>
    <property type="evidence" value="ECO:0007669"/>
    <property type="project" value="TreeGrafter"/>
</dbReference>
<dbReference type="InterPro" id="IPR045242">
    <property type="entry name" value="Syntaxin"/>
</dbReference>
<evidence type="ECO:0000256" key="12">
    <source>
        <dbReference type="SAM" id="MobiDB-lite"/>
    </source>
</evidence>
<keyword evidence="5" id="KW-0653">Protein transport</keyword>
<name>A0A061AVB3_CYBFA</name>
<evidence type="ECO:0000256" key="6">
    <source>
        <dbReference type="ARBA" id="ARBA00022989"/>
    </source>
</evidence>
<dbReference type="OrthoDB" id="546861at2759"/>
<evidence type="ECO:0000256" key="11">
    <source>
        <dbReference type="SAM" id="Coils"/>
    </source>
</evidence>
<dbReference type="GO" id="GO:0048278">
    <property type="term" value="P:vesicle docking"/>
    <property type="evidence" value="ECO:0007669"/>
    <property type="project" value="TreeGrafter"/>
</dbReference>
<organism evidence="15">
    <name type="scientific">Cyberlindnera fabianii</name>
    <name type="common">Yeast</name>
    <name type="synonym">Hansenula fabianii</name>
    <dbReference type="NCBI Taxonomy" id="36022"/>
    <lineage>
        <taxon>Eukaryota</taxon>
        <taxon>Fungi</taxon>
        <taxon>Dikarya</taxon>
        <taxon>Ascomycota</taxon>
        <taxon>Saccharomycotina</taxon>
        <taxon>Saccharomycetes</taxon>
        <taxon>Phaffomycetales</taxon>
        <taxon>Phaffomycetaceae</taxon>
        <taxon>Cyberlindnera</taxon>
    </lineage>
</organism>
<protein>
    <recommendedName>
        <fullName evidence="10">t-SNARE affecting a late Golgi compartment protein 1</fullName>
    </recommendedName>
</protein>
<dbReference type="EMBL" id="LK052891">
    <property type="protein sequence ID" value="CDR41120.1"/>
    <property type="molecule type" value="Genomic_DNA"/>
</dbReference>
<dbReference type="InterPro" id="IPR048036">
    <property type="entry name" value="Tlg1p-like_N"/>
</dbReference>
<dbReference type="GO" id="GO:0031201">
    <property type="term" value="C:SNARE complex"/>
    <property type="evidence" value="ECO:0007669"/>
    <property type="project" value="TreeGrafter"/>
</dbReference>